<dbReference type="Pfam" id="PF08299">
    <property type="entry name" value="Bac_DnaA_C"/>
    <property type="match status" value="1"/>
</dbReference>
<dbReference type="InterPro" id="IPR013317">
    <property type="entry name" value="DnaA_dom"/>
</dbReference>
<feature type="binding site" evidence="8">
    <location>
        <position position="184"/>
    </location>
    <ligand>
        <name>ATP</name>
        <dbReference type="ChEBI" id="CHEBI:30616"/>
    </ligand>
</feature>
<reference evidence="15 16" key="1">
    <citation type="submission" date="2011-08" db="EMBL/GenBank/DDBJ databases">
        <authorList>
            <person name="Weinstock G."/>
            <person name="Sodergren E."/>
            <person name="Clifton S."/>
            <person name="Fulton L."/>
            <person name="Fulton B."/>
            <person name="Courtney L."/>
            <person name="Fronick C."/>
            <person name="Harrison M."/>
            <person name="Strong C."/>
            <person name="Farmer C."/>
            <person name="Delahaunty K."/>
            <person name="Markovic C."/>
            <person name="Hall O."/>
            <person name="Minx P."/>
            <person name="Tomlinson C."/>
            <person name="Mitreva M."/>
            <person name="Hou S."/>
            <person name="Chen J."/>
            <person name="Wollam A."/>
            <person name="Pepin K.H."/>
            <person name="Johnson M."/>
            <person name="Bhonagiri V."/>
            <person name="Zhang X."/>
            <person name="Suruliraj S."/>
            <person name="Warren W."/>
            <person name="Chinwalla A."/>
            <person name="Mardis E.R."/>
            <person name="Wilson R.K."/>
        </authorList>
    </citation>
    <scope>NUCLEOTIDE SEQUENCE [LARGE SCALE GENOMIC DNA]</scope>
    <source>
        <strain evidence="15 16">ATCC 33091</strain>
    </source>
</reference>
<dbReference type="Gene3D" id="1.10.1750.10">
    <property type="match status" value="1"/>
</dbReference>
<dbReference type="InterPro" id="IPR020591">
    <property type="entry name" value="Chromosome_initiator_DnaA-like"/>
</dbReference>
<dbReference type="CDD" id="cd06571">
    <property type="entry name" value="Bac_DnaA_C"/>
    <property type="match status" value="1"/>
</dbReference>
<keyword evidence="6 8" id="KW-0446">Lipid-binding</keyword>
<dbReference type="Gene3D" id="1.10.8.60">
    <property type="match status" value="1"/>
</dbReference>
<dbReference type="NCBIfam" id="NF010686">
    <property type="entry name" value="PRK14086.1"/>
    <property type="match status" value="1"/>
</dbReference>
<dbReference type="FunFam" id="3.40.50.300:FF:000150">
    <property type="entry name" value="Chromosomal replication initiator protein DnaA"/>
    <property type="match status" value="1"/>
</dbReference>
<dbReference type="SMART" id="SM00382">
    <property type="entry name" value="AAA"/>
    <property type="match status" value="1"/>
</dbReference>
<keyword evidence="2 8" id="KW-0963">Cytoplasm</keyword>
<dbReference type="Pfam" id="PF00308">
    <property type="entry name" value="Bac_DnaA"/>
    <property type="match status" value="1"/>
</dbReference>
<dbReference type="PANTHER" id="PTHR30050">
    <property type="entry name" value="CHROMOSOMAL REPLICATION INITIATOR PROTEIN DNAA"/>
    <property type="match status" value="1"/>
</dbReference>
<feature type="coiled-coil region" evidence="12">
    <location>
        <begin position="451"/>
        <end position="478"/>
    </location>
</feature>
<organism evidence="15 16">
    <name type="scientific">Listeria innocua ATCC 33091</name>
    <dbReference type="NCBI Taxonomy" id="1002366"/>
    <lineage>
        <taxon>Bacteria</taxon>
        <taxon>Bacillati</taxon>
        <taxon>Bacillota</taxon>
        <taxon>Bacilli</taxon>
        <taxon>Bacillales</taxon>
        <taxon>Listeriaceae</taxon>
        <taxon>Listeria</taxon>
    </lineage>
</organism>
<comment type="domain">
    <text evidence="8">Domain I is involved in oligomerization and binding regulators, domain II is flexibile and of varying length in different bacteria, domain III forms the AAA+ region, while domain IV binds dsDNA.</text>
</comment>
<dbReference type="InterPro" id="IPR013159">
    <property type="entry name" value="DnaA_C"/>
</dbReference>
<dbReference type="EMBL" id="AGCN01000042">
    <property type="protein sequence ID" value="EHN60122.1"/>
    <property type="molecule type" value="Genomic_DNA"/>
</dbReference>
<evidence type="ECO:0000256" key="9">
    <source>
        <dbReference type="NCBIfam" id="TIGR00362"/>
    </source>
</evidence>
<evidence type="ECO:0000256" key="2">
    <source>
        <dbReference type="ARBA" id="ARBA00022490"/>
    </source>
</evidence>
<feature type="binding site" evidence="8">
    <location>
        <position position="181"/>
    </location>
    <ligand>
        <name>ATP</name>
        <dbReference type="ChEBI" id="CHEBI:30616"/>
    </ligand>
</feature>
<evidence type="ECO:0000256" key="7">
    <source>
        <dbReference type="ARBA" id="ARBA00023125"/>
    </source>
</evidence>
<feature type="region of interest" description="Domain I, interacts with DnaA modulators" evidence="8">
    <location>
        <begin position="1"/>
        <end position="114"/>
    </location>
</feature>
<proteinExistence type="inferred from homology"/>
<evidence type="ECO:0000256" key="6">
    <source>
        <dbReference type="ARBA" id="ARBA00023121"/>
    </source>
</evidence>
<evidence type="ECO:0000256" key="5">
    <source>
        <dbReference type="ARBA" id="ARBA00022840"/>
    </source>
</evidence>
<feature type="binding site" evidence="8">
    <location>
        <position position="185"/>
    </location>
    <ligand>
        <name>ATP</name>
        <dbReference type="ChEBI" id="CHEBI:30616"/>
    </ligand>
</feature>
<keyword evidence="7 8" id="KW-0238">DNA-binding</keyword>
<evidence type="ECO:0000256" key="12">
    <source>
        <dbReference type="SAM" id="Coils"/>
    </source>
</evidence>
<dbReference type="SUPFAM" id="SSF48295">
    <property type="entry name" value="TrpR-like"/>
    <property type="match status" value="1"/>
</dbReference>
<feature type="domain" description="AAA+ ATPase" evidence="13">
    <location>
        <begin position="170"/>
        <end position="298"/>
    </location>
</feature>
<dbReference type="Proteomes" id="UP000003597">
    <property type="component" value="Unassembled WGS sequence"/>
</dbReference>
<dbReference type="InterPro" id="IPR018312">
    <property type="entry name" value="Chromosome_initiator_DnaA_CS"/>
</dbReference>
<dbReference type="PROSITE" id="PS01008">
    <property type="entry name" value="DNAA"/>
    <property type="match status" value="1"/>
</dbReference>
<keyword evidence="4 8" id="KW-0547">Nucleotide-binding</keyword>
<dbReference type="GO" id="GO:0005886">
    <property type="term" value="C:plasma membrane"/>
    <property type="evidence" value="ECO:0007669"/>
    <property type="project" value="TreeGrafter"/>
</dbReference>
<dbReference type="InterPro" id="IPR027417">
    <property type="entry name" value="P-loop_NTPase"/>
</dbReference>
<dbReference type="Gene3D" id="3.30.300.180">
    <property type="match status" value="1"/>
</dbReference>
<dbReference type="PRINTS" id="PR00051">
    <property type="entry name" value="DNAA"/>
</dbReference>
<dbReference type="CDD" id="cd00009">
    <property type="entry name" value="AAA"/>
    <property type="match status" value="1"/>
</dbReference>
<dbReference type="GO" id="GO:0005524">
    <property type="term" value="F:ATP binding"/>
    <property type="evidence" value="ECO:0007669"/>
    <property type="project" value="UniProtKB-UniRule"/>
</dbReference>
<dbReference type="FunFam" id="1.10.8.60:FF:000003">
    <property type="entry name" value="Chromosomal replication initiator protein DnaA"/>
    <property type="match status" value="1"/>
</dbReference>
<evidence type="ECO:0000256" key="8">
    <source>
        <dbReference type="HAMAP-Rule" id="MF_00377"/>
    </source>
</evidence>
<accession>A0AB72Z518</accession>
<comment type="subunit">
    <text evidence="8">Oligomerizes as a right-handed, spiral filament on DNA at oriC.</text>
</comment>
<dbReference type="InterPro" id="IPR001957">
    <property type="entry name" value="Chromosome_initiator_DnaA"/>
</dbReference>
<dbReference type="GO" id="GO:0006270">
    <property type="term" value="P:DNA replication initiation"/>
    <property type="evidence" value="ECO:0007669"/>
    <property type="project" value="UniProtKB-UniRule"/>
</dbReference>
<comment type="caution">
    <text evidence="8">Lacks conserved residue(s) required for the propagation of feature annotation.</text>
</comment>
<protein>
    <recommendedName>
        <fullName evidence="8 9">Chromosomal replication initiator protein DnaA</fullName>
    </recommendedName>
</protein>
<evidence type="ECO:0000256" key="10">
    <source>
        <dbReference type="RuleBase" id="RU000577"/>
    </source>
</evidence>
<feature type="region of interest" description="Domain III, AAA+ region" evidence="8">
    <location>
        <begin position="137"/>
        <end position="353"/>
    </location>
</feature>
<dbReference type="Gene3D" id="3.40.50.300">
    <property type="entry name" value="P-loop containing nucleotide triphosphate hydrolases"/>
    <property type="match status" value="1"/>
</dbReference>
<dbReference type="GO" id="GO:0003688">
    <property type="term" value="F:DNA replication origin binding"/>
    <property type="evidence" value="ECO:0007669"/>
    <property type="project" value="UniProtKB-UniRule"/>
</dbReference>
<dbReference type="NCBIfam" id="TIGR00362">
    <property type="entry name" value="DnaA"/>
    <property type="match status" value="1"/>
</dbReference>
<keyword evidence="12" id="KW-0175">Coiled coil</keyword>
<evidence type="ECO:0000313" key="15">
    <source>
        <dbReference type="EMBL" id="EHN60122.1"/>
    </source>
</evidence>
<evidence type="ECO:0000313" key="16">
    <source>
        <dbReference type="Proteomes" id="UP000003597"/>
    </source>
</evidence>
<feature type="binding site" evidence="8">
    <location>
        <position position="183"/>
    </location>
    <ligand>
        <name>ATP</name>
        <dbReference type="ChEBI" id="CHEBI:30616"/>
    </ligand>
</feature>
<dbReference type="SMART" id="SM00760">
    <property type="entry name" value="Bac_DnaA_C"/>
    <property type="match status" value="1"/>
</dbReference>
<evidence type="ECO:0000259" key="13">
    <source>
        <dbReference type="SMART" id="SM00382"/>
    </source>
</evidence>
<comment type="subcellular location">
    <subcellularLocation>
        <location evidence="8">Cytoplasm</location>
    </subcellularLocation>
</comment>
<dbReference type="GO" id="GO:0008289">
    <property type="term" value="F:lipid binding"/>
    <property type="evidence" value="ECO:0007669"/>
    <property type="project" value="UniProtKB-KW"/>
</dbReference>
<comment type="caution">
    <text evidence="15">The sequence shown here is derived from an EMBL/GenBank/DDBJ whole genome shotgun (WGS) entry which is preliminary data.</text>
</comment>
<dbReference type="GO" id="GO:0005737">
    <property type="term" value="C:cytoplasm"/>
    <property type="evidence" value="ECO:0007669"/>
    <property type="project" value="UniProtKB-SubCell"/>
</dbReference>
<keyword evidence="3 8" id="KW-0235">DNA replication</keyword>
<comment type="similarity">
    <text evidence="1 8 11">Belongs to the DnaA family.</text>
</comment>
<evidence type="ECO:0000256" key="3">
    <source>
        <dbReference type="ARBA" id="ARBA00022705"/>
    </source>
</evidence>
<sequence length="479" mass="54719">MDNLIHGFFYLWITLEHPFTLHKKGGLLVQSIEDIWQETLQIVKKNMSKPSYDTWMKSTTAHSLEGNTFIISAPNNFVRDWLEKSYTQFIANILQEITGRLFDVRFIDGEQEENFEYTVIKPNPALDEDGIEIGKHMLNPRYVFDTFVIGSGNRFAHAASLAVAEAPAKAYNPLFIYGGVGLGKTHLMHAVGHYVQQHKDNAKVMYLSSEKFTNEFISSIRDNKTEEFRTKYRNVDVLLIDDIQFLAGKEGTQEEFFHTFNTLYDEQKQIIISSDRPPKEIPTLEDRLRSRFEWGLITDITPPDLETRIAILRKKAKADGLDIPNEVMLYIANQIDSNIRELEGALIRVVAYSSLVNKDITAGLAAEALKDIIPSSKSQVITISGIQETVGEYFHVRLEDFKAKKRTKSIAFPRQIAMYLSRELTDASLPKIGDEFGGRDHTTVIHAHEKISQLLKTDQVLKNDLAEIEKNLRKSQNMF</sequence>
<comment type="function">
    <text evidence="8 10">Plays an essential role in the initiation and regulation of chromosomal replication. ATP-DnaA binds to the origin of replication (oriC) to initiate formation of the DNA replication initiation complex once per cell cycle. Binds the DnaA box (a 9 base pair repeat at the origin) and separates the double-stranded (ds)DNA. Forms a right-handed helical filament on oriC DNA; dsDNA binds to the exterior of the filament while single-stranded (ss)DNA is stabiized in the filament's interior. The ATP-DnaA-oriC complex binds and stabilizes one strand of the AT-rich DNA unwinding element (DUE), permitting loading of DNA polymerase. After initiation quickly degrades to an ADP-DnaA complex that is not apt for DNA replication. Binds acidic phospholipids.</text>
</comment>
<dbReference type="SUPFAM" id="SSF52540">
    <property type="entry name" value="P-loop containing nucleoside triphosphate hydrolases"/>
    <property type="match status" value="1"/>
</dbReference>
<name>A0AB72Z518_LISIO</name>
<dbReference type="AlphaFoldDB" id="A0AB72Z518"/>
<feature type="region of interest" description="Domain IV, binds dsDNA" evidence="8">
    <location>
        <begin position="354"/>
        <end position="479"/>
    </location>
</feature>
<dbReference type="Pfam" id="PF11638">
    <property type="entry name" value="DnaA_N"/>
    <property type="match status" value="1"/>
</dbReference>
<dbReference type="GO" id="GO:0006275">
    <property type="term" value="P:regulation of DNA replication"/>
    <property type="evidence" value="ECO:0007669"/>
    <property type="project" value="UniProtKB-UniRule"/>
</dbReference>
<keyword evidence="5 8" id="KW-0067">ATP-binding</keyword>
<evidence type="ECO:0000256" key="11">
    <source>
        <dbReference type="RuleBase" id="RU004227"/>
    </source>
</evidence>
<dbReference type="PANTHER" id="PTHR30050:SF2">
    <property type="entry name" value="CHROMOSOMAL REPLICATION INITIATOR PROTEIN DNAA"/>
    <property type="match status" value="1"/>
</dbReference>
<evidence type="ECO:0000256" key="4">
    <source>
        <dbReference type="ARBA" id="ARBA00022741"/>
    </source>
</evidence>
<evidence type="ECO:0000256" key="1">
    <source>
        <dbReference type="ARBA" id="ARBA00006583"/>
    </source>
</evidence>
<dbReference type="InterPro" id="IPR038454">
    <property type="entry name" value="DnaA_N_sf"/>
</dbReference>
<evidence type="ECO:0000259" key="14">
    <source>
        <dbReference type="SMART" id="SM00760"/>
    </source>
</evidence>
<dbReference type="InterPro" id="IPR003593">
    <property type="entry name" value="AAA+_ATPase"/>
</dbReference>
<dbReference type="FunFam" id="1.10.1750.10:FF:000003">
    <property type="entry name" value="Chromosomal replication initiator protein DnaA"/>
    <property type="match status" value="1"/>
</dbReference>
<dbReference type="HAMAP" id="MF_00377">
    <property type="entry name" value="DnaA_bact"/>
    <property type="match status" value="1"/>
</dbReference>
<keyword evidence="16" id="KW-1185">Reference proteome</keyword>
<feature type="domain" description="Chromosomal replication initiator DnaA C-terminal" evidence="14">
    <location>
        <begin position="382"/>
        <end position="451"/>
    </location>
</feature>
<dbReference type="InterPro" id="IPR024633">
    <property type="entry name" value="DnaA_N_dom"/>
</dbReference>
<gene>
    <name evidence="8" type="primary">dnaA</name>
    <name evidence="15" type="ORF">HMPREF0557_02721</name>
</gene>
<dbReference type="InterPro" id="IPR010921">
    <property type="entry name" value="Trp_repressor/repl_initiator"/>
</dbReference>